<dbReference type="InterPro" id="IPR031531">
    <property type="entry name" value="DNAAF8"/>
</dbReference>
<protein>
    <recommendedName>
        <fullName evidence="4">Dynein axonemal assembly factor 8</fullName>
    </recommendedName>
    <alternativeName>
        <fullName evidence="5">Dynein axonemal-associated protein 1</fullName>
    </alternativeName>
</protein>
<organism evidence="7 8">
    <name type="scientific">Phyllostomus discolor</name>
    <name type="common">pale spear-nosed bat</name>
    <dbReference type="NCBI Taxonomy" id="89673"/>
    <lineage>
        <taxon>Eukaryota</taxon>
        <taxon>Metazoa</taxon>
        <taxon>Chordata</taxon>
        <taxon>Craniata</taxon>
        <taxon>Vertebrata</taxon>
        <taxon>Euteleostomi</taxon>
        <taxon>Mammalia</taxon>
        <taxon>Eutheria</taxon>
        <taxon>Laurasiatheria</taxon>
        <taxon>Chiroptera</taxon>
        <taxon>Yangochiroptera</taxon>
        <taxon>Phyllostomidae</taxon>
        <taxon>Phyllostominae</taxon>
        <taxon>Phyllostomus</taxon>
    </lineage>
</organism>
<evidence type="ECO:0000256" key="5">
    <source>
        <dbReference type="ARBA" id="ARBA00030565"/>
    </source>
</evidence>
<dbReference type="EMBL" id="JABVXQ010000002">
    <property type="protein sequence ID" value="KAF6123293.1"/>
    <property type="molecule type" value="Genomic_DNA"/>
</dbReference>
<evidence type="ECO:0000256" key="6">
    <source>
        <dbReference type="SAM" id="MobiDB-lite"/>
    </source>
</evidence>
<evidence type="ECO:0000313" key="8">
    <source>
        <dbReference type="Proteomes" id="UP000664940"/>
    </source>
</evidence>
<reference evidence="7 8" key="1">
    <citation type="journal article" date="2020" name="Nature">
        <title>Six reference-quality genomes reveal evolution of bat adaptations.</title>
        <authorList>
            <person name="Jebb D."/>
            <person name="Huang Z."/>
            <person name="Pippel M."/>
            <person name="Hughes G.M."/>
            <person name="Lavrichenko K."/>
            <person name="Devanna P."/>
            <person name="Winkler S."/>
            <person name="Jermiin L.S."/>
            <person name="Skirmuntt E.C."/>
            <person name="Katzourakis A."/>
            <person name="Burkitt-Gray L."/>
            <person name="Ray D.A."/>
            <person name="Sullivan K.A.M."/>
            <person name="Roscito J.G."/>
            <person name="Kirilenko B.M."/>
            <person name="Davalos L.M."/>
            <person name="Corthals A.P."/>
            <person name="Power M.L."/>
            <person name="Jones G."/>
            <person name="Ransome R.D."/>
            <person name="Dechmann D.K.N."/>
            <person name="Locatelli A.G."/>
            <person name="Puechmaille S.J."/>
            <person name="Fedrigo O."/>
            <person name="Jarvis E.D."/>
            <person name="Hiller M."/>
            <person name="Vernes S.C."/>
            <person name="Myers E.W."/>
            <person name="Teeling E.C."/>
        </authorList>
    </citation>
    <scope>NUCLEOTIDE SEQUENCE [LARGE SCALE GENOMIC DNA]</scope>
    <source>
        <strain evidence="7">Bat1K_MPI-CBG_1</strain>
    </source>
</reference>
<dbReference type="GO" id="GO:0070840">
    <property type="term" value="F:dynein complex binding"/>
    <property type="evidence" value="ECO:0007669"/>
    <property type="project" value="InterPro"/>
</dbReference>
<comment type="subcellular location">
    <subcellularLocation>
        <location evidence="3">Dynein axonemal particle</location>
    </subcellularLocation>
</comment>
<name>A0A834B4Q7_9CHIR</name>
<feature type="compositionally biased region" description="Polar residues" evidence="6">
    <location>
        <begin position="53"/>
        <end position="64"/>
    </location>
</feature>
<dbReference type="GO" id="GO:0120293">
    <property type="term" value="C:dynein axonemal particle"/>
    <property type="evidence" value="ECO:0007669"/>
    <property type="project" value="UniProtKB-SubCell"/>
</dbReference>
<evidence type="ECO:0000256" key="1">
    <source>
        <dbReference type="ARBA" id="ARBA00022490"/>
    </source>
</evidence>
<feature type="compositionally biased region" description="Polar residues" evidence="6">
    <location>
        <begin position="25"/>
        <end position="34"/>
    </location>
</feature>
<dbReference type="Pfam" id="PF15773">
    <property type="entry name" value="DAAP1"/>
    <property type="match status" value="1"/>
</dbReference>
<gene>
    <name evidence="7" type="ORF">HJG60_001688</name>
</gene>
<feature type="region of interest" description="Disordered" evidence="6">
    <location>
        <begin position="1"/>
        <end position="79"/>
    </location>
</feature>
<dbReference type="PANTHER" id="PTHR35977">
    <property type="entry name" value="CHROMOSOME 16 OPEN READING FRAME 71"/>
    <property type="match status" value="1"/>
</dbReference>
<comment type="caution">
    <text evidence="7">The sequence shown here is derived from an EMBL/GenBank/DDBJ whole genome shotgun (WGS) entry which is preliminary data.</text>
</comment>
<evidence type="ECO:0000256" key="3">
    <source>
        <dbReference type="ARBA" id="ARBA00024190"/>
    </source>
</evidence>
<dbReference type="AlphaFoldDB" id="A0A834B4Q7"/>
<evidence type="ECO:0000256" key="4">
    <source>
        <dbReference type="ARBA" id="ARBA00024428"/>
    </source>
</evidence>
<evidence type="ECO:0000313" key="7">
    <source>
        <dbReference type="EMBL" id="KAF6123293.1"/>
    </source>
</evidence>
<sequence>MEFSPEPWGECNARTTEGRDPGQPVESSGESSSLLRMPEETPTWREGDLGGMSFNNKGSPSPSWGPQGEATPYFPEGELKMDPNAASWVQEGSDCGNRRALRRERRRMIERDLLHKVTWGARGPACSDHSQVKVTPCEAAVAGPRPEMPPQGPQEGLPVLSLQQIEELDLDHILQSLAGREDDQGDLTSGTVWWAAGCLQGRGLTLNARVQVHPQKQLLPGPLNKTGPRAGHSQLCGPLCPLCCSALAIFFFKLILRRE</sequence>
<dbReference type="Proteomes" id="UP000664940">
    <property type="component" value="Unassembled WGS sequence"/>
</dbReference>
<accession>A0A834B4Q7</accession>
<comment type="function">
    <text evidence="2">In cyliated cells, dynein axonemal particle-specific protein required for deployment of ODA to the axoneme. Interacts with outer dynein arm (ODA) subunits.</text>
</comment>
<dbReference type="PANTHER" id="PTHR35977:SF1">
    <property type="entry name" value="DYNEIN AXONEMAL ASSEMBLY FACTOR 8"/>
    <property type="match status" value="1"/>
</dbReference>
<keyword evidence="1" id="KW-0963">Cytoplasm</keyword>
<proteinExistence type="predicted"/>
<feature type="compositionally biased region" description="Basic and acidic residues" evidence="6">
    <location>
        <begin position="37"/>
        <end position="48"/>
    </location>
</feature>
<evidence type="ECO:0000256" key="2">
    <source>
        <dbReference type="ARBA" id="ARBA00024177"/>
    </source>
</evidence>